<keyword evidence="2" id="KW-1185">Reference proteome</keyword>
<evidence type="ECO:0000313" key="1">
    <source>
        <dbReference type="EMBL" id="CAK7333879.1"/>
    </source>
</evidence>
<dbReference type="Proteomes" id="UP001314170">
    <property type="component" value="Unassembled WGS sequence"/>
</dbReference>
<gene>
    <name evidence="1" type="ORF">DCAF_LOCUS9666</name>
</gene>
<protein>
    <submittedName>
        <fullName evidence="1">Uncharacterized protein</fullName>
    </submittedName>
</protein>
<proteinExistence type="predicted"/>
<dbReference type="EMBL" id="CAWUPB010000936">
    <property type="protein sequence ID" value="CAK7333879.1"/>
    <property type="molecule type" value="Genomic_DNA"/>
</dbReference>
<organism evidence="1 2">
    <name type="scientific">Dovyalis caffra</name>
    <dbReference type="NCBI Taxonomy" id="77055"/>
    <lineage>
        <taxon>Eukaryota</taxon>
        <taxon>Viridiplantae</taxon>
        <taxon>Streptophyta</taxon>
        <taxon>Embryophyta</taxon>
        <taxon>Tracheophyta</taxon>
        <taxon>Spermatophyta</taxon>
        <taxon>Magnoliopsida</taxon>
        <taxon>eudicotyledons</taxon>
        <taxon>Gunneridae</taxon>
        <taxon>Pentapetalae</taxon>
        <taxon>rosids</taxon>
        <taxon>fabids</taxon>
        <taxon>Malpighiales</taxon>
        <taxon>Salicaceae</taxon>
        <taxon>Flacourtieae</taxon>
        <taxon>Dovyalis</taxon>
    </lineage>
</organism>
<dbReference type="AlphaFoldDB" id="A0AAV1RER5"/>
<accession>A0AAV1RER5</accession>
<name>A0AAV1RER5_9ROSI</name>
<reference evidence="1 2" key="1">
    <citation type="submission" date="2024-01" db="EMBL/GenBank/DDBJ databases">
        <authorList>
            <person name="Waweru B."/>
        </authorList>
    </citation>
    <scope>NUCLEOTIDE SEQUENCE [LARGE SCALE GENOMIC DNA]</scope>
</reference>
<sequence length="121" mass="13821">MRNFEVVLVSRVVARDARYMSGAISGLGVDGVGYWWLELRGCYKEFIGEGKDLMVVERRNGRYGEELCMRRSSVVGAAYELELLFAHEKEGFIGAIIHTRKRRGLRGQLVWMVIEFVLYGA</sequence>
<evidence type="ECO:0000313" key="2">
    <source>
        <dbReference type="Proteomes" id="UP001314170"/>
    </source>
</evidence>
<comment type="caution">
    <text evidence="1">The sequence shown here is derived from an EMBL/GenBank/DDBJ whole genome shotgun (WGS) entry which is preliminary data.</text>
</comment>